<accession>A0ACB0JS54</accession>
<evidence type="ECO:0000313" key="2">
    <source>
        <dbReference type="Proteomes" id="UP001177021"/>
    </source>
</evidence>
<reference evidence="1" key="1">
    <citation type="submission" date="2023-10" db="EMBL/GenBank/DDBJ databases">
        <authorList>
            <person name="Rodriguez Cubillos JULIANA M."/>
            <person name="De Vega J."/>
        </authorList>
    </citation>
    <scope>NUCLEOTIDE SEQUENCE</scope>
</reference>
<comment type="caution">
    <text evidence="1">The sequence shown here is derived from an EMBL/GenBank/DDBJ whole genome shotgun (WGS) entry which is preliminary data.</text>
</comment>
<name>A0ACB0JS54_TRIPR</name>
<dbReference type="Proteomes" id="UP001177021">
    <property type="component" value="Unassembled WGS sequence"/>
</dbReference>
<proteinExistence type="predicted"/>
<gene>
    <name evidence="1" type="ORF">MILVUS5_LOCUS15277</name>
</gene>
<evidence type="ECO:0000313" key="1">
    <source>
        <dbReference type="EMBL" id="CAJ2646592.1"/>
    </source>
</evidence>
<dbReference type="EMBL" id="CASHSV030000109">
    <property type="protein sequence ID" value="CAJ2646592.1"/>
    <property type="molecule type" value="Genomic_DNA"/>
</dbReference>
<protein>
    <submittedName>
        <fullName evidence="1">Uncharacterized protein</fullName>
    </submittedName>
</protein>
<keyword evidence="2" id="KW-1185">Reference proteome</keyword>
<organism evidence="1 2">
    <name type="scientific">Trifolium pratense</name>
    <name type="common">Red clover</name>
    <dbReference type="NCBI Taxonomy" id="57577"/>
    <lineage>
        <taxon>Eukaryota</taxon>
        <taxon>Viridiplantae</taxon>
        <taxon>Streptophyta</taxon>
        <taxon>Embryophyta</taxon>
        <taxon>Tracheophyta</taxon>
        <taxon>Spermatophyta</taxon>
        <taxon>Magnoliopsida</taxon>
        <taxon>eudicotyledons</taxon>
        <taxon>Gunneridae</taxon>
        <taxon>Pentapetalae</taxon>
        <taxon>rosids</taxon>
        <taxon>fabids</taxon>
        <taxon>Fabales</taxon>
        <taxon>Fabaceae</taxon>
        <taxon>Papilionoideae</taxon>
        <taxon>50 kb inversion clade</taxon>
        <taxon>NPAAA clade</taxon>
        <taxon>Hologalegina</taxon>
        <taxon>IRL clade</taxon>
        <taxon>Trifolieae</taxon>
        <taxon>Trifolium</taxon>
    </lineage>
</organism>
<sequence>MKRKKHSIPSPRVSQRSNKAKGKVVDELCPYFDNIPSHITVQILLQLPIESLLICKCVCKMWKTLISEPHFAKLHFERRPSLMIRTKDHRVSRTLYLLECQPEKFEIGTDNHVKLQPFKLPLRDANSKFGEKQNKIKNKSKCPYIASKPDLDKFGIVNSCNGLLCLCDPSNGNPLVICNPVTGEFIRLPEATTTPTLNTTRVTREQRLTALGFLPKTNEYKVIKMLVRYGKRVNDRESVILEINTLGTPSWRNVEADSQVSIPLLKYPTCVNGALHWIGFEGGFAGRPRSILCFCLESERFQSFPSPPQVFGNHNNTTRGNSKITMGELKGFLYICDSTFFTDVTMWVMNDYGNGESWTKLYNIDPLVSSFGSPDPSPYLSHYGLCFPIKHFEEGAAVLLYHPCNWFIYYEPEKYGFKVFQIHGPDPNFVEIIPHIPSLISLKDVVKGDNIEVLNIHSRCAKFKLHEENEALSLSQPIDGDLESLRSLFYYDSD</sequence>